<keyword evidence="4" id="KW-1133">Transmembrane helix</keyword>
<organism evidence="5">
    <name type="scientific">Plasmopara viticola lesion associated mitovirus 44</name>
    <dbReference type="NCBI Taxonomy" id="2719472"/>
    <lineage>
        <taxon>Viruses</taxon>
        <taxon>Riboviria</taxon>
        <taxon>Orthornavirae</taxon>
        <taxon>Lenarviricota</taxon>
        <taxon>Howeltoviricetes</taxon>
        <taxon>Cryppavirales</taxon>
        <taxon>Mitoviridae</taxon>
        <taxon>Mitovirus</taxon>
    </lineage>
</organism>
<reference evidence="5" key="1">
    <citation type="journal article" date="2020" name="Virus Evol.">
        <title>Analysis of the virome associated to grapevine downy mildew lesions reveals new mycovirus lineages.</title>
        <authorList>
            <person name="Chiapello M."/>
            <person name="Rodriguez-Romero J."/>
            <person name="Ayllon M.A."/>
            <person name="Turina M."/>
        </authorList>
    </citation>
    <scope>NUCLEOTIDE SEQUENCE</scope>
    <source>
        <strain evidence="5">DMG-B_DN44854</strain>
    </source>
</reference>
<dbReference type="EMBL" id="MN539805">
    <property type="protein sequence ID" value="QIR30267.1"/>
    <property type="molecule type" value="Genomic_RNA"/>
</dbReference>
<evidence type="ECO:0000256" key="3">
    <source>
        <dbReference type="ARBA" id="ARBA00022695"/>
    </source>
</evidence>
<dbReference type="Pfam" id="PF05919">
    <property type="entry name" value="Mitovir_RNA_pol"/>
    <property type="match status" value="1"/>
</dbReference>
<evidence type="ECO:0000256" key="1">
    <source>
        <dbReference type="ARBA" id="ARBA00022484"/>
    </source>
</evidence>
<evidence type="ECO:0000313" key="5">
    <source>
        <dbReference type="EMBL" id="QIR30267.1"/>
    </source>
</evidence>
<proteinExistence type="predicted"/>
<keyword evidence="2" id="KW-0808">Transferase</keyword>
<name>A0A6G9RTB6_9VIRU</name>
<evidence type="ECO:0000256" key="4">
    <source>
        <dbReference type="SAM" id="Phobius"/>
    </source>
</evidence>
<dbReference type="InterPro" id="IPR043502">
    <property type="entry name" value="DNA/RNA_pol_sf"/>
</dbReference>
<sequence length="741" mass="84588">MIFLMFNYFKTSQRPKISSKAWISKREIRVFFKEVIWVSQLSILKDSLSVLQKRISKMVDNSGFQFTFKYLKTVLHITVRFLSGRPLLTYSPKGIPYVSIDSHGLPKIIPLEIRRFLKGSDLSKDSKIIGAILSVLSIFRVFPTHVAPKLDTIVSKFSGSITSFHSDTLKAACVDLFSKNLINRKPRFDCKVIGGESAGPNGFKAAWSSGIDALAFIHNPKLLYFISLWYWRYSKTLLIWLYFLIVVGIIPYTILFVFSHQLRSNPLIAGKLSVVYNVAGKARVIAITNWWIQAAFKPLHDDLFSLLKTLPQDGTFDQDKPLDILLSKDISSQIYSFDLSAATDRLPLDIQQDILNIIYSDNIGDLWSSILRSISWRYDGKDIKYSVGQPMGAYSSWAMLAVTHHIITRLASLEANISKFEDYCVLGDDFVIRNDEVAIQYQAIMRLLGVEINLDKSVISDKFSEFAKRLKGPNINISPIGPGLILRFIRDKFYIGSLISEAIKLKWFRSIDDVLNPVLERFPRKANILALTLWICSGAGGAFARRLNGTDHPLTDRIIPVYFGRHINPDNISVLNGLISSIGLAFTKQIRWDLQQQRKQLNKEIEFLYNFKLHKLFVTRLTSTMILESLLIGISPGLYYYLSKIDKASNELDQKFDVLNRGFSDWDSISDLIRMDSSINFSTVDWCNRSAVKKIGEKSKTLVSLMQKSWDIHNPPLVRGNKQVRELAERKRFNRINIAIF</sequence>
<feature type="transmembrane region" description="Helical" evidence="4">
    <location>
        <begin position="237"/>
        <end position="258"/>
    </location>
</feature>
<feature type="transmembrane region" description="Helical" evidence="4">
    <location>
        <begin position="213"/>
        <end position="231"/>
    </location>
</feature>
<dbReference type="GO" id="GO:0003968">
    <property type="term" value="F:RNA-directed RNA polymerase activity"/>
    <property type="evidence" value="ECO:0007669"/>
    <property type="project" value="UniProtKB-KW"/>
</dbReference>
<evidence type="ECO:0000256" key="2">
    <source>
        <dbReference type="ARBA" id="ARBA00022679"/>
    </source>
</evidence>
<dbReference type="SUPFAM" id="SSF56672">
    <property type="entry name" value="DNA/RNA polymerases"/>
    <property type="match status" value="1"/>
</dbReference>
<keyword evidence="1 5" id="KW-0696">RNA-directed RNA polymerase</keyword>
<keyword evidence="4" id="KW-0472">Membrane</keyword>
<dbReference type="PANTHER" id="PTHR34456">
    <property type="entry name" value="MITOVIRUS RNA-DEPENDENT RNA POLYMERASE"/>
    <property type="match status" value="1"/>
</dbReference>
<dbReference type="InterPro" id="IPR008686">
    <property type="entry name" value="RNA_pol_mitovir"/>
</dbReference>
<dbReference type="PANTHER" id="PTHR34456:SF13">
    <property type="entry name" value="REVERSE TRANSCRIPTASE DOMAIN-CONTAINING PROTEIN"/>
    <property type="match status" value="1"/>
</dbReference>
<protein>
    <submittedName>
        <fullName evidence="5">RNA-dependent RNA polymerase</fullName>
    </submittedName>
</protein>
<accession>A0A6G9RTB6</accession>
<keyword evidence="4" id="KW-0812">Transmembrane</keyword>
<keyword evidence="3" id="KW-0548">Nucleotidyltransferase</keyword>